<keyword evidence="1" id="KW-0812">Transmembrane</keyword>
<feature type="transmembrane region" description="Helical" evidence="1">
    <location>
        <begin position="101"/>
        <end position="118"/>
    </location>
</feature>
<dbReference type="PANTHER" id="PTHR28008">
    <property type="entry name" value="DOMAIN PROTEIN, PUTATIVE (AFU_ORTHOLOGUE AFUA_3G10980)-RELATED"/>
    <property type="match status" value="1"/>
</dbReference>
<name>A0A401USA4_9CLOT</name>
<evidence type="ECO:0000259" key="2">
    <source>
        <dbReference type="Pfam" id="PF04892"/>
    </source>
</evidence>
<feature type="domain" description="VanZ-like" evidence="2">
    <location>
        <begin position="13"/>
        <end position="148"/>
    </location>
</feature>
<dbReference type="NCBIfam" id="NF037970">
    <property type="entry name" value="vanZ_1"/>
    <property type="match status" value="1"/>
</dbReference>
<organism evidence="3 4">
    <name type="scientific">Clostridium tagluense</name>
    <dbReference type="NCBI Taxonomy" id="360422"/>
    <lineage>
        <taxon>Bacteria</taxon>
        <taxon>Bacillati</taxon>
        <taxon>Bacillota</taxon>
        <taxon>Clostridia</taxon>
        <taxon>Eubacteriales</taxon>
        <taxon>Clostridiaceae</taxon>
        <taxon>Clostridium</taxon>
    </lineage>
</organism>
<dbReference type="Pfam" id="PF04892">
    <property type="entry name" value="VanZ"/>
    <property type="match status" value="1"/>
</dbReference>
<sequence length="161" mass="18538">MKNLFERKTIAKVLLCVIWLCVIFYNGTRQGEISQKTSKEVIKVASEVMKIPAASIDAAGVKFSDINYYVRKNAHFFQYFILSIFLCSVVRKIKLYKTSEIFLLLFLLLLFPVLDEFIQKYVPGRTSNVLDIIIDFSGGILAMLIYNIGYKIRKNKGTVKY</sequence>
<gene>
    <name evidence="3" type="ORF">Ctaglu_40630</name>
</gene>
<dbReference type="Proteomes" id="UP000287872">
    <property type="component" value="Unassembled WGS sequence"/>
</dbReference>
<protein>
    <recommendedName>
        <fullName evidence="2">VanZ-like domain-containing protein</fullName>
    </recommendedName>
</protein>
<proteinExistence type="predicted"/>
<evidence type="ECO:0000256" key="1">
    <source>
        <dbReference type="SAM" id="Phobius"/>
    </source>
</evidence>
<reference evidence="3 4" key="1">
    <citation type="submission" date="2018-11" db="EMBL/GenBank/DDBJ databases">
        <title>Genome sequencing and assembly of Clostridium tagluense strain A121.</title>
        <authorList>
            <person name="Murakami T."/>
            <person name="Segawa T."/>
            <person name="Shcherbakova V.A."/>
            <person name="Mori H."/>
            <person name="Yoshimura Y."/>
        </authorList>
    </citation>
    <scope>NUCLEOTIDE SEQUENCE [LARGE SCALE GENOMIC DNA]</scope>
    <source>
        <strain evidence="3 4">A121</strain>
    </source>
</reference>
<feature type="transmembrane region" description="Helical" evidence="1">
    <location>
        <begin position="130"/>
        <end position="150"/>
    </location>
</feature>
<comment type="caution">
    <text evidence="3">The sequence shown here is derived from an EMBL/GenBank/DDBJ whole genome shotgun (WGS) entry which is preliminary data.</text>
</comment>
<dbReference type="InterPro" id="IPR006976">
    <property type="entry name" value="VanZ-like"/>
</dbReference>
<dbReference type="RefSeq" id="WP_125005145.1">
    <property type="nucleotide sequence ID" value="NZ_BHYK01000033.1"/>
</dbReference>
<dbReference type="PANTHER" id="PTHR28008:SF1">
    <property type="entry name" value="DOMAIN PROTEIN, PUTATIVE (AFU_ORTHOLOGUE AFUA_3G10980)-RELATED"/>
    <property type="match status" value="1"/>
</dbReference>
<keyword evidence="1" id="KW-1133">Transmembrane helix</keyword>
<evidence type="ECO:0000313" key="3">
    <source>
        <dbReference type="EMBL" id="GCD12440.1"/>
    </source>
</evidence>
<dbReference type="OrthoDB" id="291892at2"/>
<keyword evidence="1" id="KW-0472">Membrane</keyword>
<keyword evidence="4" id="KW-1185">Reference proteome</keyword>
<feature type="transmembrane region" description="Helical" evidence="1">
    <location>
        <begin position="9"/>
        <end position="27"/>
    </location>
</feature>
<evidence type="ECO:0000313" key="4">
    <source>
        <dbReference type="Proteomes" id="UP000287872"/>
    </source>
</evidence>
<dbReference type="AlphaFoldDB" id="A0A401USA4"/>
<accession>A0A401USA4</accession>
<dbReference type="EMBL" id="BHYK01000033">
    <property type="protein sequence ID" value="GCD12440.1"/>
    <property type="molecule type" value="Genomic_DNA"/>
</dbReference>